<dbReference type="AlphaFoldDB" id="A0A0A9BZ30"/>
<accession>A0A0A9BZ30</accession>
<sequence>MYVCNITSLISLVNCIFKHDCVLNIQVFFYSALSFCEFKGIERELQDGS</sequence>
<name>A0A0A9BZ30_ARUDO</name>
<reference evidence="1" key="1">
    <citation type="submission" date="2014-09" db="EMBL/GenBank/DDBJ databases">
        <authorList>
            <person name="Magalhaes I.L.F."/>
            <person name="Oliveira U."/>
            <person name="Santos F.R."/>
            <person name="Vidigal T.H.D.A."/>
            <person name="Brescovit A.D."/>
            <person name="Santos A.J."/>
        </authorList>
    </citation>
    <scope>NUCLEOTIDE SEQUENCE</scope>
    <source>
        <tissue evidence="1">Shoot tissue taken approximately 20 cm above the soil surface</tissue>
    </source>
</reference>
<reference evidence="1" key="2">
    <citation type="journal article" date="2015" name="Data Brief">
        <title>Shoot transcriptome of the giant reed, Arundo donax.</title>
        <authorList>
            <person name="Barrero R.A."/>
            <person name="Guerrero F.D."/>
            <person name="Moolhuijzen P."/>
            <person name="Goolsby J.A."/>
            <person name="Tidwell J."/>
            <person name="Bellgard S.E."/>
            <person name="Bellgard M.I."/>
        </authorList>
    </citation>
    <scope>NUCLEOTIDE SEQUENCE</scope>
    <source>
        <tissue evidence="1">Shoot tissue taken approximately 20 cm above the soil surface</tissue>
    </source>
</reference>
<dbReference type="EMBL" id="GBRH01233378">
    <property type="protein sequence ID" value="JAD64517.1"/>
    <property type="molecule type" value="Transcribed_RNA"/>
</dbReference>
<protein>
    <submittedName>
        <fullName evidence="1">Uncharacterized protein</fullName>
    </submittedName>
</protein>
<proteinExistence type="predicted"/>
<organism evidence="1">
    <name type="scientific">Arundo donax</name>
    <name type="common">Giant reed</name>
    <name type="synonym">Donax arundinaceus</name>
    <dbReference type="NCBI Taxonomy" id="35708"/>
    <lineage>
        <taxon>Eukaryota</taxon>
        <taxon>Viridiplantae</taxon>
        <taxon>Streptophyta</taxon>
        <taxon>Embryophyta</taxon>
        <taxon>Tracheophyta</taxon>
        <taxon>Spermatophyta</taxon>
        <taxon>Magnoliopsida</taxon>
        <taxon>Liliopsida</taxon>
        <taxon>Poales</taxon>
        <taxon>Poaceae</taxon>
        <taxon>PACMAD clade</taxon>
        <taxon>Arundinoideae</taxon>
        <taxon>Arundineae</taxon>
        <taxon>Arundo</taxon>
    </lineage>
</organism>
<evidence type="ECO:0000313" key="1">
    <source>
        <dbReference type="EMBL" id="JAD64517.1"/>
    </source>
</evidence>